<sequence length="145" mass="16682">MPRPRRAVPASSRRLARDRHGRGMRSPVSGPDLPLLRTRLDDFDFQVASTIESLRSMHPDLDGVVFEVAQGPAEAIHDDHVDRWHIDRVGRRVTFFRLPIVRFIRRNEGDEVDERIVIESCVYRAVGDLLGKDPWDLAPGRYRGF</sequence>
<gene>
    <name evidence="2" type="ORF">GB864_09895</name>
</gene>
<proteinExistence type="predicted"/>
<dbReference type="AlphaFoldDB" id="A0A6I4P5M4"/>
<dbReference type="Proteomes" id="UP000438182">
    <property type="component" value="Unassembled WGS sequence"/>
</dbReference>
<feature type="region of interest" description="Disordered" evidence="1">
    <location>
        <begin position="1"/>
        <end position="31"/>
    </location>
</feature>
<organism evidence="2 3">
    <name type="scientific">Agromyces seonyuensis</name>
    <dbReference type="NCBI Taxonomy" id="2662446"/>
    <lineage>
        <taxon>Bacteria</taxon>
        <taxon>Bacillati</taxon>
        <taxon>Actinomycetota</taxon>
        <taxon>Actinomycetes</taxon>
        <taxon>Micrococcales</taxon>
        <taxon>Microbacteriaceae</taxon>
        <taxon>Agromyces</taxon>
    </lineage>
</organism>
<protein>
    <recommendedName>
        <fullName evidence="4">Metallopeptidase family protein</fullName>
    </recommendedName>
</protein>
<reference evidence="2 3" key="1">
    <citation type="submission" date="2019-12" db="EMBL/GenBank/DDBJ databases">
        <authorList>
            <person name="Kim Y.S."/>
        </authorList>
    </citation>
    <scope>NUCLEOTIDE SEQUENCE [LARGE SCALE GENOMIC DNA]</scope>
    <source>
        <strain evidence="2 3">MMS17-SY077</strain>
    </source>
</reference>
<evidence type="ECO:0008006" key="4">
    <source>
        <dbReference type="Google" id="ProtNLM"/>
    </source>
</evidence>
<dbReference type="EMBL" id="WSTA01000039">
    <property type="protein sequence ID" value="MWB98857.1"/>
    <property type="molecule type" value="Genomic_DNA"/>
</dbReference>
<evidence type="ECO:0000256" key="1">
    <source>
        <dbReference type="SAM" id="MobiDB-lite"/>
    </source>
</evidence>
<comment type="caution">
    <text evidence="2">The sequence shown here is derived from an EMBL/GenBank/DDBJ whole genome shotgun (WGS) entry which is preliminary data.</text>
</comment>
<name>A0A6I4P5M4_9MICO</name>
<dbReference type="SUPFAM" id="SSF55486">
    <property type="entry name" value="Metalloproteases ('zincins'), catalytic domain"/>
    <property type="match status" value="1"/>
</dbReference>
<keyword evidence="3" id="KW-1185">Reference proteome</keyword>
<evidence type="ECO:0000313" key="3">
    <source>
        <dbReference type="Proteomes" id="UP000438182"/>
    </source>
</evidence>
<feature type="compositionally biased region" description="Basic residues" evidence="1">
    <location>
        <begin position="14"/>
        <end position="23"/>
    </location>
</feature>
<accession>A0A6I4P5M4</accession>
<evidence type="ECO:0000313" key="2">
    <source>
        <dbReference type="EMBL" id="MWB98857.1"/>
    </source>
</evidence>
<dbReference type="RefSeq" id="WP_160424566.1">
    <property type="nucleotide sequence ID" value="NZ_WSTA01000039.1"/>
</dbReference>